<dbReference type="Gene3D" id="2.60.40.4270">
    <property type="entry name" value="Listeria-Bacteroides repeat domain"/>
    <property type="match status" value="4"/>
</dbReference>
<gene>
    <name evidence="3" type="ORF">IAB69_04525</name>
</gene>
<proteinExistence type="predicted"/>
<dbReference type="InterPro" id="IPR013378">
    <property type="entry name" value="InlB-like_B-rpt"/>
</dbReference>
<name>A0A9D1MKS3_9FIRM</name>
<reference evidence="3" key="1">
    <citation type="submission" date="2020-10" db="EMBL/GenBank/DDBJ databases">
        <authorList>
            <person name="Gilroy R."/>
        </authorList>
    </citation>
    <scope>NUCLEOTIDE SEQUENCE</scope>
    <source>
        <strain evidence="3">CHK195-12923</strain>
    </source>
</reference>
<evidence type="ECO:0000259" key="2">
    <source>
        <dbReference type="Pfam" id="PF07523"/>
    </source>
</evidence>
<dbReference type="Pfam" id="PF07523">
    <property type="entry name" value="Big_3"/>
    <property type="match status" value="1"/>
</dbReference>
<dbReference type="PROSITE" id="PS51257">
    <property type="entry name" value="PROKAR_LIPOPROTEIN"/>
    <property type="match status" value="1"/>
</dbReference>
<protein>
    <submittedName>
        <fullName evidence="3">InlB B-repeat-containing protein</fullName>
    </submittedName>
</protein>
<sequence length="633" mass="70175">MSTKKKFSIIYRIFLFMLCAVISLSLFAGCGGGGGKTEATVMDISIKTQPKTEYILGDAFDITGGELELLYTDETTSTIAFSAEGVTVTPPDMTTVGSKTVTVEYDGFVDTYMITVSGKTYTITYNLNYEGAPAASHAQVPDGQAITAPSEPTRTGYRFDGWYTAAQDGTLFDFSSSKADKDLTLYAAWTKVYTVTFSLNYTGAPADKLVEVEENTPVSESAAPSTLRDDFLFIGWYTAADGGEKYSFATAVTKDISLYAHWEEISSEINTYDVTFDYCYSGLADTVVRVAENDTVEKPADPTASGRTFVGWYTDEQYTSAYDFSTPVTQSITLYAKWNVTAYTIRFVYSIDGKETVYATRTVIPGLFATKIDMPEVSGYYFVKDQWYTDAAFTTLFDFTKPVNDDATLYAKPLKENKFEAEFTYIDANKTGQGSSNNMTGLDIIDPDNGTAQASNGFYVSNLYYNGAFLEFVIESEAEVTDAVLMLRLTAEWEDMFIAPKDTTVNGKNYYSFVVSSAPALTDTDGNVKKDEKGYVLYDTTKEVEYDYDPIALEGAIPFDVSMYDKRPFDNHLITTQLHLYKGTNVIRLTVNNNHSHDGTIHAEAPTIDCMFIYTDVKLSWSPYTHNTDGMSL</sequence>
<reference evidence="3" key="2">
    <citation type="journal article" date="2021" name="PeerJ">
        <title>Extensive microbial diversity within the chicken gut microbiome revealed by metagenomics and culture.</title>
        <authorList>
            <person name="Gilroy R."/>
            <person name="Ravi A."/>
            <person name="Getino M."/>
            <person name="Pursley I."/>
            <person name="Horton D.L."/>
            <person name="Alikhan N.F."/>
            <person name="Baker D."/>
            <person name="Gharbi K."/>
            <person name="Hall N."/>
            <person name="Watson M."/>
            <person name="Adriaenssens E.M."/>
            <person name="Foster-Nyarko E."/>
            <person name="Jarju S."/>
            <person name="Secka A."/>
            <person name="Antonio M."/>
            <person name="Oren A."/>
            <person name="Chaudhuri R.R."/>
            <person name="La Ragione R."/>
            <person name="Hildebrand F."/>
            <person name="Pallen M.J."/>
        </authorList>
    </citation>
    <scope>NUCLEOTIDE SEQUENCE</scope>
    <source>
        <strain evidence="3">CHK195-12923</strain>
    </source>
</reference>
<dbReference type="EMBL" id="DVNE01000043">
    <property type="protein sequence ID" value="HIU61893.1"/>
    <property type="molecule type" value="Genomic_DNA"/>
</dbReference>
<comment type="subcellular location">
    <subcellularLocation>
        <location evidence="1">Cell envelope</location>
    </subcellularLocation>
</comment>
<dbReference type="Pfam" id="PF09479">
    <property type="entry name" value="Flg_new"/>
    <property type="match status" value="4"/>
</dbReference>
<organism evidence="3 4">
    <name type="scientific">Candidatus Coproplasma excrementigallinarum</name>
    <dbReference type="NCBI Taxonomy" id="2840747"/>
    <lineage>
        <taxon>Bacteria</taxon>
        <taxon>Bacillati</taxon>
        <taxon>Bacillota</taxon>
        <taxon>Clostridia</taxon>
        <taxon>Eubacteriales</taxon>
        <taxon>Candidatus Coproplasma</taxon>
    </lineage>
</organism>
<evidence type="ECO:0000256" key="1">
    <source>
        <dbReference type="ARBA" id="ARBA00004196"/>
    </source>
</evidence>
<evidence type="ECO:0000313" key="4">
    <source>
        <dbReference type="Proteomes" id="UP000824110"/>
    </source>
</evidence>
<dbReference type="GO" id="GO:0030313">
    <property type="term" value="C:cell envelope"/>
    <property type="evidence" value="ECO:0007669"/>
    <property type="project" value="UniProtKB-SubCell"/>
</dbReference>
<feature type="domain" description="Ig-like" evidence="2">
    <location>
        <begin position="49"/>
        <end position="116"/>
    </location>
</feature>
<evidence type="ECO:0000313" key="3">
    <source>
        <dbReference type="EMBL" id="HIU61893.1"/>
    </source>
</evidence>
<dbReference type="InterPro" id="IPR042229">
    <property type="entry name" value="Listeria/Bacterioides_rpt_sf"/>
</dbReference>
<dbReference type="NCBIfam" id="TIGR02543">
    <property type="entry name" value="List_Bact_rpt"/>
    <property type="match status" value="3"/>
</dbReference>
<dbReference type="AlphaFoldDB" id="A0A9D1MKS3"/>
<dbReference type="Proteomes" id="UP000824110">
    <property type="component" value="Unassembled WGS sequence"/>
</dbReference>
<accession>A0A9D1MKS3</accession>
<dbReference type="InterPro" id="IPR022038">
    <property type="entry name" value="Ig-like_bact"/>
</dbReference>
<dbReference type="Gene3D" id="2.60.40.3630">
    <property type="match status" value="1"/>
</dbReference>
<comment type="caution">
    <text evidence="3">The sequence shown here is derived from an EMBL/GenBank/DDBJ whole genome shotgun (WGS) entry which is preliminary data.</text>
</comment>